<feature type="region of interest" description="Disordered" evidence="1">
    <location>
        <begin position="93"/>
        <end position="122"/>
    </location>
</feature>
<accession>A0A2T6ZI59</accession>
<reference evidence="2 3" key="1">
    <citation type="submission" date="2017-04" db="EMBL/GenBank/DDBJ databases">
        <title>Draft genome sequence of Tuber borchii Vittad., a whitish edible truffle.</title>
        <authorList>
            <consortium name="DOE Joint Genome Institute"/>
            <person name="Murat C."/>
            <person name="Kuo A."/>
            <person name="Barry K.W."/>
            <person name="Clum A."/>
            <person name="Dockter R.B."/>
            <person name="Fauchery L."/>
            <person name="Iotti M."/>
            <person name="Kohler A."/>
            <person name="Labutti K."/>
            <person name="Lindquist E.A."/>
            <person name="Lipzen A."/>
            <person name="Ohm R.A."/>
            <person name="Wang M."/>
            <person name="Grigoriev I.V."/>
            <person name="Zambonelli A."/>
            <person name="Martin F.M."/>
        </authorList>
    </citation>
    <scope>NUCLEOTIDE SEQUENCE [LARGE SCALE GENOMIC DNA]</scope>
    <source>
        <strain evidence="2 3">Tbo3840</strain>
    </source>
</reference>
<feature type="region of interest" description="Disordered" evidence="1">
    <location>
        <begin position="53"/>
        <end position="73"/>
    </location>
</feature>
<evidence type="ECO:0000256" key="1">
    <source>
        <dbReference type="SAM" id="MobiDB-lite"/>
    </source>
</evidence>
<comment type="caution">
    <text evidence="2">The sequence shown here is derived from an EMBL/GenBank/DDBJ whole genome shotgun (WGS) entry which is preliminary data.</text>
</comment>
<evidence type="ECO:0000313" key="3">
    <source>
        <dbReference type="Proteomes" id="UP000244722"/>
    </source>
</evidence>
<proteinExistence type="predicted"/>
<protein>
    <submittedName>
        <fullName evidence="2">Uncharacterized protein</fullName>
    </submittedName>
</protein>
<organism evidence="2 3">
    <name type="scientific">Tuber borchii</name>
    <name type="common">White truffle</name>
    <dbReference type="NCBI Taxonomy" id="42251"/>
    <lineage>
        <taxon>Eukaryota</taxon>
        <taxon>Fungi</taxon>
        <taxon>Dikarya</taxon>
        <taxon>Ascomycota</taxon>
        <taxon>Pezizomycotina</taxon>
        <taxon>Pezizomycetes</taxon>
        <taxon>Pezizales</taxon>
        <taxon>Tuberaceae</taxon>
        <taxon>Tuber</taxon>
    </lineage>
</organism>
<sequence>MATNVSSGSGGGGEEETLTQTQKEILVELRKSLGTLRVINEILVKTIAVAGGTGGDDSLGGSSGDNGGGGGGLVEAQKEVAREVRRVIGSAVWKGGGDEGEGGSADLPVGAVAEGSKDEAPK</sequence>
<dbReference type="Proteomes" id="UP000244722">
    <property type="component" value="Unassembled WGS sequence"/>
</dbReference>
<keyword evidence="3" id="KW-1185">Reference proteome</keyword>
<gene>
    <name evidence="2" type="ORF">B9Z19DRAFT_1131791</name>
</gene>
<evidence type="ECO:0000313" key="2">
    <source>
        <dbReference type="EMBL" id="PUU75180.1"/>
    </source>
</evidence>
<name>A0A2T6ZI59_TUBBO</name>
<dbReference type="AlphaFoldDB" id="A0A2T6ZI59"/>
<dbReference type="EMBL" id="NESQ01000246">
    <property type="protein sequence ID" value="PUU75180.1"/>
    <property type="molecule type" value="Genomic_DNA"/>
</dbReference>